<name>A0ABD0YU39_9HEMI</name>
<organism evidence="1 2">
    <name type="scientific">Ranatra chinensis</name>
    <dbReference type="NCBI Taxonomy" id="642074"/>
    <lineage>
        <taxon>Eukaryota</taxon>
        <taxon>Metazoa</taxon>
        <taxon>Ecdysozoa</taxon>
        <taxon>Arthropoda</taxon>
        <taxon>Hexapoda</taxon>
        <taxon>Insecta</taxon>
        <taxon>Pterygota</taxon>
        <taxon>Neoptera</taxon>
        <taxon>Paraneoptera</taxon>
        <taxon>Hemiptera</taxon>
        <taxon>Heteroptera</taxon>
        <taxon>Panheteroptera</taxon>
        <taxon>Nepomorpha</taxon>
        <taxon>Nepidae</taxon>
        <taxon>Ranatrinae</taxon>
        <taxon>Ranatra</taxon>
    </lineage>
</organism>
<evidence type="ECO:0000313" key="2">
    <source>
        <dbReference type="Proteomes" id="UP001558652"/>
    </source>
</evidence>
<gene>
    <name evidence="1" type="ORF">AAG570_006450</name>
</gene>
<dbReference type="SUPFAM" id="SSF46966">
    <property type="entry name" value="Spectrin repeat"/>
    <property type="match status" value="1"/>
</dbReference>
<keyword evidence="2" id="KW-1185">Reference proteome</keyword>
<dbReference type="AlphaFoldDB" id="A0ABD0YU39"/>
<dbReference type="Proteomes" id="UP001558652">
    <property type="component" value="Unassembled WGS sequence"/>
</dbReference>
<comment type="caution">
    <text evidence="1">The sequence shown here is derived from an EMBL/GenBank/DDBJ whole genome shotgun (WGS) entry which is preliminary data.</text>
</comment>
<sequence>MTNEYSTLFGKVRDHSARLQALLENRQEFEGCIEKCQQWLIQAEVALSADMRTANLGLIQEQLNKYTKLNNECDHVGDDIKGIEDLSSRMKLAESDRLILLDTVKGLSERHTHVKGAIAGRIKALGDALDNIKQVQERVNRTMDLVGSVQAQVKELSKPVGNRAEDVQETIDAYQVTFQRS</sequence>
<reference evidence="1 2" key="1">
    <citation type="submission" date="2024-07" db="EMBL/GenBank/DDBJ databases">
        <title>Chromosome-level genome assembly of the water stick insect Ranatra chinensis (Heteroptera: Nepidae).</title>
        <authorList>
            <person name="Liu X."/>
        </authorList>
    </citation>
    <scope>NUCLEOTIDE SEQUENCE [LARGE SCALE GENOMIC DNA]</scope>
    <source>
        <strain evidence="1">Cailab_2021Rc</strain>
        <tissue evidence="1">Muscle</tissue>
    </source>
</reference>
<dbReference type="EMBL" id="JBFDAA010000002">
    <property type="protein sequence ID" value="KAL1139466.1"/>
    <property type="molecule type" value="Genomic_DNA"/>
</dbReference>
<evidence type="ECO:0000313" key="1">
    <source>
        <dbReference type="EMBL" id="KAL1139466.1"/>
    </source>
</evidence>
<protein>
    <submittedName>
        <fullName evidence="1">Uncharacterized protein</fullName>
    </submittedName>
</protein>
<accession>A0ABD0YU39</accession>
<proteinExistence type="predicted"/>
<dbReference type="Pfam" id="PF00435">
    <property type="entry name" value="Spectrin"/>
    <property type="match status" value="1"/>
</dbReference>
<dbReference type="Gene3D" id="1.20.58.60">
    <property type="match status" value="1"/>
</dbReference>
<dbReference type="InterPro" id="IPR002017">
    <property type="entry name" value="Spectrin_repeat"/>
</dbReference>